<keyword evidence="7" id="KW-0472">Membrane</keyword>
<keyword evidence="2" id="KW-0964">Secreted</keyword>
<keyword evidence="12" id="KW-1185">Reference proteome</keyword>
<evidence type="ECO:0000313" key="12">
    <source>
        <dbReference type="Proteomes" id="UP000051883"/>
    </source>
</evidence>
<accession>C8P7B6</accession>
<dbReference type="Proteomes" id="UP000003675">
    <property type="component" value="Unassembled WGS sequence"/>
</dbReference>
<feature type="region of interest" description="Disordered" evidence="6">
    <location>
        <begin position="47"/>
        <end position="75"/>
    </location>
</feature>
<reference evidence="9 11" key="1">
    <citation type="submission" date="2009-09" db="EMBL/GenBank/DDBJ databases">
        <authorList>
            <person name="Qin X."/>
            <person name="Bachman B."/>
            <person name="Battles P."/>
            <person name="Bell A."/>
            <person name="Bess C."/>
            <person name="Bickham C."/>
            <person name="Chaboub L."/>
            <person name="Chen D."/>
            <person name="Coyle M."/>
            <person name="Deiros D.R."/>
            <person name="Dinh H."/>
            <person name="Forbes L."/>
            <person name="Fowler G."/>
            <person name="Francisco L."/>
            <person name="Fu Q."/>
            <person name="Gubbala S."/>
            <person name="Hale W."/>
            <person name="Han Y."/>
            <person name="Hemphill L."/>
            <person name="Highlander S.K."/>
            <person name="Hirani K."/>
            <person name="Hogues M."/>
            <person name="Jackson L."/>
            <person name="Jakkamsetti A."/>
            <person name="Javaid M."/>
            <person name="Jiang H."/>
            <person name="Korchina V."/>
            <person name="Kovar C."/>
            <person name="Lara F."/>
            <person name="Lee S."/>
            <person name="Mata R."/>
            <person name="Mathew T."/>
            <person name="Moen C."/>
            <person name="Morales K."/>
            <person name="Munidasa M."/>
            <person name="Nazareth L."/>
            <person name="Ngo R."/>
            <person name="Nguyen L."/>
            <person name="Okwuonu G."/>
            <person name="Ongeri F."/>
            <person name="Patil S."/>
            <person name="Petrosino J."/>
            <person name="Pham C."/>
            <person name="Pham P."/>
            <person name="Pu L.-L."/>
            <person name="Puazo M."/>
            <person name="Raj R."/>
            <person name="Reid J."/>
            <person name="Rouhana J."/>
            <person name="Saada N."/>
            <person name="Shang Y."/>
            <person name="Simmons D."/>
            <person name="Thornton R."/>
            <person name="Warren J."/>
            <person name="Weissenberger G."/>
            <person name="Zhang J."/>
            <person name="Zhang L."/>
            <person name="Zhou C."/>
            <person name="Zhu D."/>
            <person name="Muzny D."/>
            <person name="Worley K."/>
            <person name="Gibbs R."/>
        </authorList>
    </citation>
    <scope>NUCLEOTIDE SEQUENCE [LARGE SCALE GENOMIC DNA]</scope>
    <source>
        <strain evidence="9 11">DSM 16041</strain>
    </source>
</reference>
<dbReference type="InterPro" id="IPR027607">
    <property type="entry name" value="Surf_Exclu_SEC10/PgrA"/>
</dbReference>
<feature type="coiled-coil region" evidence="5">
    <location>
        <begin position="108"/>
        <end position="142"/>
    </location>
</feature>
<dbReference type="EMBL" id="ACLL01000032">
    <property type="protein sequence ID" value="EEW53602.1"/>
    <property type="molecule type" value="Genomic_DNA"/>
</dbReference>
<dbReference type="STRING" id="525309.HMPREF0494_1210"/>
<keyword evidence="4" id="KW-0572">Peptidoglycan-anchor</keyword>
<dbReference type="Pfam" id="PF08428">
    <property type="entry name" value="Rib"/>
    <property type="match status" value="1"/>
</dbReference>
<dbReference type="HOGENOM" id="CLU_382097_0_0_9"/>
<dbReference type="NCBIfam" id="TIGR04320">
    <property type="entry name" value="Surf_Exclu_PgrA"/>
    <property type="match status" value="1"/>
</dbReference>
<keyword evidence="7" id="KW-1133">Transmembrane helix</keyword>
<dbReference type="InterPro" id="IPR019931">
    <property type="entry name" value="LPXTG_anchor"/>
</dbReference>
<keyword evidence="7" id="KW-0812">Transmembrane</keyword>
<comment type="caution">
    <text evidence="9">The sequence shown here is derived from an EMBL/GenBank/DDBJ whole genome shotgun (WGS) entry which is preliminary data.</text>
</comment>
<evidence type="ECO:0000256" key="7">
    <source>
        <dbReference type="SAM" id="Phobius"/>
    </source>
</evidence>
<keyword evidence="5" id="KW-0175">Coiled coil</keyword>
<reference evidence="10 12" key="2">
    <citation type="journal article" date="2015" name="Genome Announc.">
        <title>Expanding the biotechnology potential of lactobacilli through comparative genomics of 213 strains and associated genera.</title>
        <authorList>
            <person name="Sun Z."/>
            <person name="Harris H.M."/>
            <person name="McCann A."/>
            <person name="Guo C."/>
            <person name="Argimon S."/>
            <person name="Zhang W."/>
            <person name="Yang X."/>
            <person name="Jeffery I.B."/>
            <person name="Cooney J.C."/>
            <person name="Kagawa T.F."/>
            <person name="Liu W."/>
            <person name="Song Y."/>
            <person name="Salvetti E."/>
            <person name="Wrobel A."/>
            <person name="Rasinkangas P."/>
            <person name="Parkhill J."/>
            <person name="Rea M.C."/>
            <person name="O'Sullivan O."/>
            <person name="Ritari J."/>
            <person name="Douillard F.P."/>
            <person name="Paul Ross R."/>
            <person name="Yang R."/>
            <person name="Briner A.E."/>
            <person name="Felis G.E."/>
            <person name="de Vos W.M."/>
            <person name="Barrangou R."/>
            <person name="Klaenhammer T.R."/>
            <person name="Caufield P.W."/>
            <person name="Cui Y."/>
            <person name="Zhang H."/>
            <person name="O'Toole P.W."/>
        </authorList>
    </citation>
    <scope>NUCLEOTIDE SEQUENCE [LARGE SCALE GENOMIC DNA]</scope>
    <source>
        <strain evidence="10 12">DSM 16041</strain>
    </source>
</reference>
<evidence type="ECO:0000313" key="10">
    <source>
        <dbReference type="EMBL" id="KRK56782.1"/>
    </source>
</evidence>
<evidence type="ECO:0000313" key="11">
    <source>
        <dbReference type="Proteomes" id="UP000003675"/>
    </source>
</evidence>
<dbReference type="PROSITE" id="PS50847">
    <property type="entry name" value="GRAM_POS_ANCHORING"/>
    <property type="match status" value="1"/>
</dbReference>
<feature type="compositionally biased region" description="Polar residues" evidence="6">
    <location>
        <begin position="51"/>
        <end position="75"/>
    </location>
</feature>
<sequence>MKSEFEFVFRSQNDQGDYTMISKKIAREALSTIAVLTTATALGVATSTSAKADSNSTPDNSTVISQPNTGADQSQQTGLIRPAANALQQQKAVVGDAQASQITAQGNFATAQAAVTTANQNLANAQANVNRLQNQIDYYANAKAMPTFTFTAEQTAATQRFINDAAPIIRSGNFDLNSIYRLSSFGAWQAAMTTHQGLNWHDANGDDQQIILDLDHLTPEQVNTLSKLTAAILNQVRQQLGIAGTVGTAVATVGMGSVAQEVATLYGERTDTAAHHYIYALKKAAFDHGLTNQYATAADMVTRGSNSLGESLLTDGSVSYTNRMTMAQAKNAIAKAVNDMLFSDSGSAMGHALSLLGVYSILPDAQGRTVDYVGTSISFNNINFNTDRPYLAPNIYPSHLVHFMQYTAWEIGSHGSAIERAKQAQSGLTQALDEYDDIADPAALEKALDDIAVAKGKYYQAQAAQANAQKAFAAAQAALQTATSNYQAERAKLSQLQLSQGTSLTDAQKYGDQVEIAPTVLTAGQSAGTPQIANDYMSLANNQAAQILAALVTEPDAKIPAGTTASWADADQLAIDTQRAGNYAENVLISFPDGSTTTLQAALTVLPTALTLTDSNQAAVHQAAAQGTPENGMATPQTATFAANHQYAMAETAASTPSATVARTSTAAAAAVQESAGVNPVVSHTVAGQTQLPQAGDQQAAGMGALGLLAAMFTGLMGLKKRRD</sequence>
<evidence type="ECO:0000256" key="1">
    <source>
        <dbReference type="ARBA" id="ARBA00022512"/>
    </source>
</evidence>
<dbReference type="Proteomes" id="UP000051883">
    <property type="component" value="Unassembled WGS sequence"/>
</dbReference>
<dbReference type="InterPro" id="IPR059115">
    <property type="entry name" value="Rib"/>
</dbReference>
<keyword evidence="3" id="KW-0732">Signal</keyword>
<gene>
    <name evidence="10" type="ORF">FC31_GL001085</name>
    <name evidence="9" type="ORF">HMPREF0494_1210</name>
</gene>
<dbReference type="EMBL" id="AZDK01000028">
    <property type="protein sequence ID" value="KRK56782.1"/>
    <property type="molecule type" value="Genomic_DNA"/>
</dbReference>
<name>C8P7B6_9LACO</name>
<dbReference type="Pfam" id="PF00746">
    <property type="entry name" value="Gram_pos_anchor"/>
    <property type="match status" value="1"/>
</dbReference>
<evidence type="ECO:0000256" key="6">
    <source>
        <dbReference type="SAM" id="MobiDB-lite"/>
    </source>
</evidence>
<feature type="domain" description="Gram-positive cocci surface proteins LPxTG" evidence="8">
    <location>
        <begin position="692"/>
        <end position="724"/>
    </location>
</feature>
<evidence type="ECO:0000256" key="5">
    <source>
        <dbReference type="SAM" id="Coils"/>
    </source>
</evidence>
<keyword evidence="1" id="KW-0134">Cell wall</keyword>
<evidence type="ECO:0000256" key="3">
    <source>
        <dbReference type="ARBA" id="ARBA00022729"/>
    </source>
</evidence>
<dbReference type="PATRIC" id="fig|525309.8.peg.1095"/>
<proteinExistence type="predicted"/>
<evidence type="ECO:0000256" key="2">
    <source>
        <dbReference type="ARBA" id="ARBA00022525"/>
    </source>
</evidence>
<dbReference type="NCBIfam" id="TIGR01167">
    <property type="entry name" value="LPXTG_anchor"/>
    <property type="match status" value="1"/>
</dbReference>
<feature type="transmembrane region" description="Helical" evidence="7">
    <location>
        <begin position="700"/>
        <end position="719"/>
    </location>
</feature>
<evidence type="ECO:0000259" key="8">
    <source>
        <dbReference type="PROSITE" id="PS50847"/>
    </source>
</evidence>
<dbReference type="AlphaFoldDB" id="C8P7B6"/>
<evidence type="ECO:0000256" key="4">
    <source>
        <dbReference type="ARBA" id="ARBA00023088"/>
    </source>
</evidence>
<evidence type="ECO:0000313" key="9">
    <source>
        <dbReference type="EMBL" id="EEW53602.1"/>
    </source>
</evidence>
<organism evidence="9 11">
    <name type="scientific">Limosilactobacillus antri DSM 16041</name>
    <dbReference type="NCBI Taxonomy" id="525309"/>
    <lineage>
        <taxon>Bacteria</taxon>
        <taxon>Bacillati</taxon>
        <taxon>Bacillota</taxon>
        <taxon>Bacilli</taxon>
        <taxon>Lactobacillales</taxon>
        <taxon>Lactobacillaceae</taxon>
        <taxon>Limosilactobacillus</taxon>
    </lineage>
</organism>
<protein>
    <submittedName>
        <fullName evidence="9">LPXTG-motif cell wall anchor domain protein</fullName>
    </submittedName>
</protein>